<dbReference type="PIRSF" id="PIRSF017082">
    <property type="entry name" value="YflP"/>
    <property type="match status" value="1"/>
</dbReference>
<evidence type="ECO:0000313" key="3">
    <source>
        <dbReference type="EMBL" id="KAF1023660.1"/>
    </source>
</evidence>
<sequence>MFDRRKFNLAVCAALASAARPAGAQALYPSRPVTLYVGFAAGSATDVVARAVAEPLSRQLGQPFVVQNLTGAASTIATATVARAAPDGYALSVVSGALAIGPAIYHDLKYDVDRDLSPVGLIGSLPTVLLVRDGLPVRSLADFIAYARSHAGQLNYGSSGIGGSTHLATELLSDAIGVRMAHIPYRGNGPAGAALLAGEIDVLIDTVLLAAQSTKTGLVRALAVTGASRSTVLPAVPTFAEAGLPGFDASIFFGLLGPAGLPGGIVTHLNAELARALQNADVHRQLVDTGGLALTPGSPEQMRGVVRAELAKWQAISRKAGIQAE</sequence>
<evidence type="ECO:0008006" key="5">
    <source>
        <dbReference type="Google" id="ProtNLM"/>
    </source>
</evidence>
<keyword evidence="2" id="KW-0732">Signal</keyword>
<comment type="caution">
    <text evidence="3">The sequence shown here is derived from an EMBL/GenBank/DDBJ whole genome shotgun (WGS) entry which is preliminary data.</text>
</comment>
<evidence type="ECO:0000256" key="2">
    <source>
        <dbReference type="SAM" id="SignalP"/>
    </source>
</evidence>
<dbReference type="AlphaFoldDB" id="A0A7V8FRV2"/>
<evidence type="ECO:0000256" key="1">
    <source>
        <dbReference type="ARBA" id="ARBA00006987"/>
    </source>
</evidence>
<accession>A0A7V8FRV2</accession>
<name>A0A7V8FRV2_9BURK</name>
<dbReference type="Pfam" id="PF03401">
    <property type="entry name" value="TctC"/>
    <property type="match status" value="1"/>
</dbReference>
<dbReference type="SUPFAM" id="SSF53850">
    <property type="entry name" value="Periplasmic binding protein-like II"/>
    <property type="match status" value="1"/>
</dbReference>
<dbReference type="InterPro" id="IPR042100">
    <property type="entry name" value="Bug_dom1"/>
</dbReference>
<reference evidence="4" key="1">
    <citation type="journal article" date="2020" name="MBio">
        <title>Horizontal gene transfer to a defensive symbiont with a reduced genome amongst a multipartite beetle microbiome.</title>
        <authorList>
            <person name="Waterworth S.C."/>
            <person name="Florez L.V."/>
            <person name="Rees E.R."/>
            <person name="Hertweck C."/>
            <person name="Kaltenpoth M."/>
            <person name="Kwan J.C."/>
        </authorList>
    </citation>
    <scope>NUCLEOTIDE SEQUENCE [LARGE SCALE GENOMIC DNA]</scope>
</reference>
<organism evidence="3 4">
    <name type="scientific">Paracidovorax wautersii</name>
    <dbReference type="NCBI Taxonomy" id="1177982"/>
    <lineage>
        <taxon>Bacteria</taxon>
        <taxon>Pseudomonadati</taxon>
        <taxon>Pseudomonadota</taxon>
        <taxon>Betaproteobacteria</taxon>
        <taxon>Burkholderiales</taxon>
        <taxon>Comamonadaceae</taxon>
        <taxon>Paracidovorax</taxon>
    </lineage>
</organism>
<dbReference type="Gene3D" id="3.40.190.10">
    <property type="entry name" value="Periplasmic binding protein-like II"/>
    <property type="match status" value="1"/>
</dbReference>
<comment type="similarity">
    <text evidence="1">Belongs to the UPF0065 (bug) family.</text>
</comment>
<feature type="chain" id="PRO_5030824150" description="Tripartite-type tricarboxylate transporter, receptor component TctC" evidence="2">
    <location>
        <begin position="25"/>
        <end position="325"/>
    </location>
</feature>
<dbReference type="Gene3D" id="3.40.190.150">
    <property type="entry name" value="Bordetella uptake gene, domain 1"/>
    <property type="match status" value="1"/>
</dbReference>
<dbReference type="CDD" id="cd13578">
    <property type="entry name" value="PBP2_Bug27"/>
    <property type="match status" value="1"/>
</dbReference>
<gene>
    <name evidence="3" type="ORF">GAK30_00323</name>
</gene>
<dbReference type="PANTHER" id="PTHR42928:SF5">
    <property type="entry name" value="BLR1237 PROTEIN"/>
    <property type="match status" value="1"/>
</dbReference>
<dbReference type="Proteomes" id="UP000461670">
    <property type="component" value="Unassembled WGS sequence"/>
</dbReference>
<dbReference type="PANTHER" id="PTHR42928">
    <property type="entry name" value="TRICARBOXYLATE-BINDING PROTEIN"/>
    <property type="match status" value="1"/>
</dbReference>
<dbReference type="EMBL" id="WNDQ01000003">
    <property type="protein sequence ID" value="KAF1023660.1"/>
    <property type="molecule type" value="Genomic_DNA"/>
</dbReference>
<evidence type="ECO:0000313" key="4">
    <source>
        <dbReference type="Proteomes" id="UP000461670"/>
    </source>
</evidence>
<dbReference type="InterPro" id="IPR005064">
    <property type="entry name" value="BUG"/>
</dbReference>
<feature type="signal peptide" evidence="2">
    <location>
        <begin position="1"/>
        <end position="24"/>
    </location>
</feature>
<protein>
    <recommendedName>
        <fullName evidence="5">Tripartite-type tricarboxylate transporter, receptor component TctC</fullName>
    </recommendedName>
</protein>
<proteinExistence type="inferred from homology"/>